<comment type="caution">
    <text evidence="1">The sequence shown here is derived from an EMBL/GenBank/DDBJ whole genome shotgun (WGS) entry which is preliminary data.</text>
</comment>
<protein>
    <submittedName>
        <fullName evidence="1">Uncharacterized protein</fullName>
    </submittedName>
</protein>
<sequence length="186" mass="21049">MLIDSSETRSAYPTKYLNSVRIIDSSWSSARGKFSDTRATPGQQLQTSRLLVEIALCDWTRPAYGTYLVSISVRTEVMSYVWCCDPDGLLPRGPAFAEKNHRSTATMPWRLRIIVSQSIPDCLLQRRSRAELFPAGAGNYARLQKEIQLRRSANPRPHAQLRLPPNITHNSVRGVFFSGRSKELLQ</sequence>
<keyword evidence="2" id="KW-1185">Reference proteome</keyword>
<name>A0ACB8SMZ4_9AGAM</name>
<proteinExistence type="predicted"/>
<reference evidence="1" key="2">
    <citation type="journal article" date="2022" name="New Phytol.">
        <title>Evolutionary transition to the ectomycorrhizal habit in the genomes of a hyperdiverse lineage of mushroom-forming fungi.</title>
        <authorList>
            <person name="Looney B."/>
            <person name="Miyauchi S."/>
            <person name="Morin E."/>
            <person name="Drula E."/>
            <person name="Courty P.E."/>
            <person name="Kohler A."/>
            <person name="Kuo A."/>
            <person name="LaButti K."/>
            <person name="Pangilinan J."/>
            <person name="Lipzen A."/>
            <person name="Riley R."/>
            <person name="Andreopoulos W."/>
            <person name="He G."/>
            <person name="Johnson J."/>
            <person name="Nolan M."/>
            <person name="Tritt A."/>
            <person name="Barry K.W."/>
            <person name="Grigoriev I.V."/>
            <person name="Nagy L.G."/>
            <person name="Hibbett D."/>
            <person name="Henrissat B."/>
            <person name="Matheny P.B."/>
            <person name="Labbe J."/>
            <person name="Martin F.M."/>
        </authorList>
    </citation>
    <scope>NUCLEOTIDE SEQUENCE</scope>
    <source>
        <strain evidence="1">HHB10654</strain>
    </source>
</reference>
<evidence type="ECO:0000313" key="2">
    <source>
        <dbReference type="Proteomes" id="UP000814140"/>
    </source>
</evidence>
<dbReference type="Proteomes" id="UP000814140">
    <property type="component" value="Unassembled WGS sequence"/>
</dbReference>
<accession>A0ACB8SMZ4</accession>
<organism evidence="1 2">
    <name type="scientific">Artomyces pyxidatus</name>
    <dbReference type="NCBI Taxonomy" id="48021"/>
    <lineage>
        <taxon>Eukaryota</taxon>
        <taxon>Fungi</taxon>
        <taxon>Dikarya</taxon>
        <taxon>Basidiomycota</taxon>
        <taxon>Agaricomycotina</taxon>
        <taxon>Agaricomycetes</taxon>
        <taxon>Russulales</taxon>
        <taxon>Auriscalpiaceae</taxon>
        <taxon>Artomyces</taxon>
    </lineage>
</organism>
<evidence type="ECO:0000313" key="1">
    <source>
        <dbReference type="EMBL" id="KAI0057874.1"/>
    </source>
</evidence>
<gene>
    <name evidence="1" type="ORF">BV25DRAFT_1334253</name>
</gene>
<reference evidence="1" key="1">
    <citation type="submission" date="2021-03" db="EMBL/GenBank/DDBJ databases">
        <authorList>
            <consortium name="DOE Joint Genome Institute"/>
            <person name="Ahrendt S."/>
            <person name="Looney B.P."/>
            <person name="Miyauchi S."/>
            <person name="Morin E."/>
            <person name="Drula E."/>
            <person name="Courty P.E."/>
            <person name="Chicoki N."/>
            <person name="Fauchery L."/>
            <person name="Kohler A."/>
            <person name="Kuo A."/>
            <person name="Labutti K."/>
            <person name="Pangilinan J."/>
            <person name="Lipzen A."/>
            <person name="Riley R."/>
            <person name="Andreopoulos W."/>
            <person name="He G."/>
            <person name="Johnson J."/>
            <person name="Barry K.W."/>
            <person name="Grigoriev I.V."/>
            <person name="Nagy L."/>
            <person name="Hibbett D."/>
            <person name="Henrissat B."/>
            <person name="Matheny P.B."/>
            <person name="Labbe J."/>
            <person name="Martin F."/>
        </authorList>
    </citation>
    <scope>NUCLEOTIDE SEQUENCE</scope>
    <source>
        <strain evidence="1">HHB10654</strain>
    </source>
</reference>
<dbReference type="EMBL" id="MU277241">
    <property type="protein sequence ID" value="KAI0057874.1"/>
    <property type="molecule type" value="Genomic_DNA"/>
</dbReference>